<dbReference type="InterPro" id="IPR036430">
    <property type="entry name" value="RNase_T2-like_sf"/>
</dbReference>
<evidence type="ECO:0000256" key="3">
    <source>
        <dbReference type="SAM" id="SignalP"/>
    </source>
</evidence>
<dbReference type="Proteomes" id="UP000265566">
    <property type="component" value="Chromosome 5"/>
</dbReference>
<evidence type="ECO:0000313" key="5">
    <source>
        <dbReference type="EMBL" id="RHN56463.1"/>
    </source>
</evidence>
<evidence type="ECO:0000313" key="6">
    <source>
        <dbReference type="EnsemblPlants" id="AES98581"/>
    </source>
</evidence>
<dbReference type="EMBL" id="PSQE01000005">
    <property type="protein sequence ID" value="RHN56463.1"/>
    <property type="molecule type" value="Genomic_DNA"/>
</dbReference>
<gene>
    <name evidence="4" type="ordered locus">MTR_5g070200</name>
    <name evidence="5" type="ORF">MtrunA17_Chr5g0429761</name>
</gene>
<dbReference type="Proteomes" id="UP000002051">
    <property type="component" value="Chromosome 5"/>
</dbReference>
<reference evidence="4 7" key="1">
    <citation type="journal article" date="2011" name="Nature">
        <title>The Medicago genome provides insight into the evolution of rhizobial symbioses.</title>
        <authorList>
            <person name="Young N.D."/>
            <person name="Debelle F."/>
            <person name="Oldroyd G.E."/>
            <person name="Geurts R."/>
            <person name="Cannon S.B."/>
            <person name="Udvardi M.K."/>
            <person name="Benedito V.A."/>
            <person name="Mayer K.F."/>
            <person name="Gouzy J."/>
            <person name="Schoof H."/>
            <person name="Van de Peer Y."/>
            <person name="Proost S."/>
            <person name="Cook D.R."/>
            <person name="Meyers B.C."/>
            <person name="Spannagl M."/>
            <person name="Cheung F."/>
            <person name="De Mita S."/>
            <person name="Krishnakumar V."/>
            <person name="Gundlach H."/>
            <person name="Zhou S."/>
            <person name="Mudge J."/>
            <person name="Bharti A.K."/>
            <person name="Murray J.D."/>
            <person name="Naoumkina M.A."/>
            <person name="Rosen B."/>
            <person name="Silverstein K.A."/>
            <person name="Tang H."/>
            <person name="Rombauts S."/>
            <person name="Zhao P.X."/>
            <person name="Zhou P."/>
            <person name="Barbe V."/>
            <person name="Bardou P."/>
            <person name="Bechner M."/>
            <person name="Bellec A."/>
            <person name="Berger A."/>
            <person name="Berges H."/>
            <person name="Bidwell S."/>
            <person name="Bisseling T."/>
            <person name="Choisne N."/>
            <person name="Couloux A."/>
            <person name="Denny R."/>
            <person name="Deshpande S."/>
            <person name="Dai X."/>
            <person name="Doyle J.J."/>
            <person name="Dudez A.M."/>
            <person name="Farmer A.D."/>
            <person name="Fouteau S."/>
            <person name="Franken C."/>
            <person name="Gibelin C."/>
            <person name="Gish J."/>
            <person name="Goldstein S."/>
            <person name="Gonzalez A.J."/>
            <person name="Green P.J."/>
            <person name="Hallab A."/>
            <person name="Hartog M."/>
            <person name="Hua A."/>
            <person name="Humphray S.J."/>
            <person name="Jeong D.H."/>
            <person name="Jing Y."/>
            <person name="Jocker A."/>
            <person name="Kenton S.M."/>
            <person name="Kim D.J."/>
            <person name="Klee K."/>
            <person name="Lai H."/>
            <person name="Lang C."/>
            <person name="Lin S."/>
            <person name="Macmil S.L."/>
            <person name="Magdelenat G."/>
            <person name="Matthews L."/>
            <person name="McCorrison J."/>
            <person name="Monaghan E.L."/>
            <person name="Mun J.H."/>
            <person name="Najar F.Z."/>
            <person name="Nicholson C."/>
            <person name="Noirot C."/>
            <person name="O'Bleness M."/>
            <person name="Paule C.R."/>
            <person name="Poulain J."/>
            <person name="Prion F."/>
            <person name="Qin B."/>
            <person name="Qu C."/>
            <person name="Retzel E.F."/>
            <person name="Riddle C."/>
            <person name="Sallet E."/>
            <person name="Samain S."/>
            <person name="Samson N."/>
            <person name="Sanders I."/>
            <person name="Saurat O."/>
            <person name="Scarpelli C."/>
            <person name="Schiex T."/>
            <person name="Segurens B."/>
            <person name="Severin A.J."/>
            <person name="Sherrier D.J."/>
            <person name="Shi R."/>
            <person name="Sims S."/>
            <person name="Singer S.R."/>
            <person name="Sinharoy S."/>
            <person name="Sterck L."/>
            <person name="Viollet A."/>
            <person name="Wang B.B."/>
            <person name="Wang K."/>
            <person name="Wang M."/>
            <person name="Wang X."/>
            <person name="Warfsmann J."/>
            <person name="Weissenbach J."/>
            <person name="White D.D."/>
            <person name="White J.D."/>
            <person name="Wiley G.B."/>
            <person name="Wincker P."/>
            <person name="Xing Y."/>
            <person name="Yang L."/>
            <person name="Yao Z."/>
            <person name="Ying F."/>
            <person name="Zhai J."/>
            <person name="Zhou L."/>
            <person name="Zuber A."/>
            <person name="Denarie J."/>
            <person name="Dixon R.A."/>
            <person name="May G.D."/>
            <person name="Schwartz D.C."/>
            <person name="Rogers J."/>
            <person name="Quetier F."/>
            <person name="Town C.D."/>
            <person name="Roe B.A."/>
        </authorList>
    </citation>
    <scope>NUCLEOTIDE SEQUENCE [LARGE SCALE GENOMIC DNA]</scope>
    <source>
        <strain evidence="4">A17</strain>
        <strain evidence="6 7">cv. Jemalong A17</strain>
    </source>
</reference>
<keyword evidence="7" id="KW-1185">Reference proteome</keyword>
<dbReference type="EnsemblPlants" id="AES98581">
    <property type="protein sequence ID" value="AES98581"/>
    <property type="gene ID" value="MTR_5g070200"/>
</dbReference>
<sequence>MGSLYFKFILVICIYTTTNALIYDDIIVSHQWSPAVCRESICLRPPTAAFTLHDIWPGAKKGVVSQSNCWRLPQSSPFDKNVVSLFEPFLKEGKGRILKF</sequence>
<dbReference type="InterPro" id="IPR001568">
    <property type="entry name" value="RNase_T2-like"/>
</dbReference>
<protein>
    <submittedName>
        <fullName evidence="5">Putative ribonuclease T2</fullName>
    </submittedName>
    <submittedName>
        <fullName evidence="4">Ribonuclease T2 family protein</fullName>
    </submittedName>
</protein>
<evidence type="ECO:0000313" key="7">
    <source>
        <dbReference type="Proteomes" id="UP000002051"/>
    </source>
</evidence>
<keyword evidence="3" id="KW-0732">Signal</keyword>
<dbReference type="PaxDb" id="3880-AES98581"/>
<feature type="signal peptide" evidence="3">
    <location>
        <begin position="1"/>
        <end position="20"/>
    </location>
</feature>
<dbReference type="SUPFAM" id="SSF55895">
    <property type="entry name" value="Ribonuclease Rh-like"/>
    <property type="match status" value="1"/>
</dbReference>
<reference evidence="4 7" key="2">
    <citation type="journal article" date="2014" name="BMC Genomics">
        <title>An improved genome release (version Mt4.0) for the model legume Medicago truncatula.</title>
        <authorList>
            <person name="Tang H."/>
            <person name="Krishnakumar V."/>
            <person name="Bidwell S."/>
            <person name="Rosen B."/>
            <person name="Chan A."/>
            <person name="Zhou S."/>
            <person name="Gentzbittel L."/>
            <person name="Childs K.L."/>
            <person name="Yandell M."/>
            <person name="Gundlach H."/>
            <person name="Mayer K.F."/>
            <person name="Schwartz D.C."/>
            <person name="Town C.D."/>
        </authorList>
    </citation>
    <scope>GENOME REANNOTATION</scope>
    <source>
        <strain evidence="6 7">cv. Jemalong A17</strain>
    </source>
</reference>
<evidence type="ECO:0000256" key="2">
    <source>
        <dbReference type="RuleBase" id="RU004328"/>
    </source>
</evidence>
<dbReference type="AlphaFoldDB" id="G7K6E3"/>
<name>G7K6E3_MEDTR</name>
<reference evidence="5" key="5">
    <citation type="journal article" date="2018" name="Nat. Plants">
        <title>Whole-genome landscape of Medicago truncatula symbiotic genes.</title>
        <authorList>
            <person name="Pecrix Y."/>
            <person name="Gamas P."/>
            <person name="Carrere S."/>
        </authorList>
    </citation>
    <scope>NUCLEOTIDE SEQUENCE</scope>
    <source>
        <tissue evidence="5">Leaves</tissue>
    </source>
</reference>
<evidence type="ECO:0000256" key="1">
    <source>
        <dbReference type="ARBA" id="ARBA00007469"/>
    </source>
</evidence>
<dbReference type="GO" id="GO:0033897">
    <property type="term" value="F:ribonuclease T2 activity"/>
    <property type="evidence" value="ECO:0007669"/>
    <property type="project" value="InterPro"/>
</dbReference>
<dbReference type="HOGENOM" id="CLU_2310249_0_0_1"/>
<dbReference type="GO" id="GO:0003723">
    <property type="term" value="F:RNA binding"/>
    <property type="evidence" value="ECO:0007669"/>
    <property type="project" value="InterPro"/>
</dbReference>
<reference evidence="6" key="3">
    <citation type="submission" date="2015-04" db="UniProtKB">
        <authorList>
            <consortium name="EnsemblPlants"/>
        </authorList>
    </citation>
    <scope>IDENTIFICATION</scope>
    <source>
        <strain evidence="6">cv. Jemalong A17</strain>
    </source>
</reference>
<dbReference type="Gene3D" id="3.90.730.10">
    <property type="entry name" value="Ribonuclease T2-like"/>
    <property type="match status" value="1"/>
</dbReference>
<dbReference type="EMBL" id="CM001221">
    <property type="protein sequence ID" value="AES98581.1"/>
    <property type="molecule type" value="Genomic_DNA"/>
</dbReference>
<organism evidence="4 7">
    <name type="scientific">Medicago truncatula</name>
    <name type="common">Barrel medic</name>
    <name type="synonym">Medicago tribuloides</name>
    <dbReference type="NCBI Taxonomy" id="3880"/>
    <lineage>
        <taxon>Eukaryota</taxon>
        <taxon>Viridiplantae</taxon>
        <taxon>Streptophyta</taxon>
        <taxon>Embryophyta</taxon>
        <taxon>Tracheophyta</taxon>
        <taxon>Spermatophyta</taxon>
        <taxon>Magnoliopsida</taxon>
        <taxon>eudicotyledons</taxon>
        <taxon>Gunneridae</taxon>
        <taxon>Pentapetalae</taxon>
        <taxon>rosids</taxon>
        <taxon>fabids</taxon>
        <taxon>Fabales</taxon>
        <taxon>Fabaceae</taxon>
        <taxon>Papilionoideae</taxon>
        <taxon>50 kb inversion clade</taxon>
        <taxon>NPAAA clade</taxon>
        <taxon>Hologalegina</taxon>
        <taxon>IRL clade</taxon>
        <taxon>Trifolieae</taxon>
        <taxon>Medicago</taxon>
    </lineage>
</organism>
<evidence type="ECO:0000313" key="4">
    <source>
        <dbReference type="EMBL" id="AES98581.1"/>
    </source>
</evidence>
<proteinExistence type="inferred from homology"/>
<feature type="chain" id="PRO_5014573384" evidence="3">
    <location>
        <begin position="21"/>
        <end position="100"/>
    </location>
</feature>
<dbReference type="Pfam" id="PF00445">
    <property type="entry name" value="Ribonuclease_T2"/>
    <property type="match status" value="1"/>
</dbReference>
<reference evidence="8" key="4">
    <citation type="journal article" date="2018" name="Nat. Plants">
        <title>Whole-genome landscape of Medicago truncatula symbiotic genes.</title>
        <authorList>
            <person name="Pecrix Y."/>
            <person name="Staton S.E."/>
            <person name="Sallet E."/>
            <person name="Lelandais-Briere C."/>
            <person name="Moreau S."/>
            <person name="Carrere S."/>
            <person name="Blein T."/>
            <person name="Jardinaud M.F."/>
            <person name="Latrasse D."/>
            <person name="Zouine M."/>
            <person name="Zahm M."/>
            <person name="Kreplak J."/>
            <person name="Mayjonade B."/>
            <person name="Satge C."/>
            <person name="Perez M."/>
            <person name="Cauet S."/>
            <person name="Marande W."/>
            <person name="Chantry-Darmon C."/>
            <person name="Lopez-Roques C."/>
            <person name="Bouchez O."/>
            <person name="Berard A."/>
            <person name="Debelle F."/>
            <person name="Munos S."/>
            <person name="Bendahmane A."/>
            <person name="Berges H."/>
            <person name="Niebel A."/>
            <person name="Buitink J."/>
            <person name="Frugier F."/>
            <person name="Benhamed M."/>
            <person name="Crespi M."/>
            <person name="Gouzy J."/>
            <person name="Gamas P."/>
        </authorList>
    </citation>
    <scope>NUCLEOTIDE SEQUENCE [LARGE SCALE GENOMIC DNA]</scope>
    <source>
        <strain evidence="8">cv. Jemalong A17</strain>
    </source>
</reference>
<evidence type="ECO:0000313" key="8">
    <source>
        <dbReference type="Proteomes" id="UP000265566"/>
    </source>
</evidence>
<comment type="similarity">
    <text evidence="1 2">Belongs to the RNase T2 family.</text>
</comment>
<accession>G7K6E3</accession>
<dbReference type="Gramene" id="rna31869">
    <property type="protein sequence ID" value="RHN56463.1"/>
    <property type="gene ID" value="gene31869"/>
</dbReference>